<dbReference type="Pfam" id="PF00588">
    <property type="entry name" value="SpoU_methylase"/>
    <property type="match status" value="1"/>
</dbReference>
<dbReference type="PANTHER" id="PTHR42786">
    <property type="entry name" value="TRNA/RRNA METHYLTRANSFERASE"/>
    <property type="match status" value="1"/>
</dbReference>
<evidence type="ECO:0000313" key="7">
    <source>
        <dbReference type="EMBL" id="CAD8440707.1"/>
    </source>
</evidence>
<dbReference type="GO" id="GO:0005829">
    <property type="term" value="C:cytosol"/>
    <property type="evidence" value="ECO:0007669"/>
    <property type="project" value="TreeGrafter"/>
</dbReference>
<feature type="compositionally biased region" description="Basic and acidic residues" evidence="5">
    <location>
        <begin position="95"/>
        <end position="115"/>
    </location>
</feature>
<comment type="similarity">
    <text evidence="1">Belongs to the class IV-like SAM-binding methyltransferase superfamily. RNA methyltransferase TrmH family.</text>
</comment>
<dbReference type="CDD" id="cd18098">
    <property type="entry name" value="SpoU-like"/>
    <property type="match status" value="1"/>
</dbReference>
<proteinExistence type="inferred from homology"/>
<accession>A0A7S0D464</accession>
<sequence>MQADPRPVAAILRYVYPGVTPKNGRVVVVEGDGGCFEMRGGEVVERLVGDGVDAARWDVRYYNKTHEGWMKLPPEETFAFSDDRRMLELMLEPAPEPRDALEDEDDRRRRESLRSERSRDGYFGVGVVGGKNEHNNGTLWRSAWQLGCAFTFTVGARFAKTSADTTKTWTSLPAYDYEDFNAFAAASPRGAPWVAVEMGGTPLADFTHPDRAVYILGSEDNGLPSSVLRACAHHVSLPVASPDRTSSFNVAVTGALVLHDRLQKRRLGNEVAAVREGDALRGGRAGVDSAKPSQVIEANKNA</sequence>
<dbReference type="GO" id="GO:0002128">
    <property type="term" value="P:tRNA nucleoside ribose methylation"/>
    <property type="evidence" value="ECO:0007669"/>
    <property type="project" value="TreeGrafter"/>
</dbReference>
<evidence type="ECO:0000256" key="5">
    <source>
        <dbReference type="SAM" id="MobiDB-lite"/>
    </source>
</evidence>
<name>A0A7S0D464_MICPS</name>
<dbReference type="InterPro" id="IPR029026">
    <property type="entry name" value="tRNA_m1G_MTases_N"/>
</dbReference>
<keyword evidence="3" id="KW-0808">Transferase</keyword>
<protein>
    <recommendedName>
        <fullName evidence="6">tRNA/rRNA methyltransferase SpoU type domain-containing protein</fullName>
    </recommendedName>
</protein>
<evidence type="ECO:0000256" key="1">
    <source>
        <dbReference type="ARBA" id="ARBA00007228"/>
    </source>
</evidence>
<dbReference type="InterPro" id="IPR001537">
    <property type="entry name" value="SpoU_MeTrfase"/>
</dbReference>
<dbReference type="PANTHER" id="PTHR42786:SF6">
    <property type="entry name" value="TRNA_RRNA METHYLTRANSFERASE SPOU TYPE DOMAIN-CONTAINING PROTEIN"/>
    <property type="match status" value="1"/>
</dbReference>
<dbReference type="GO" id="GO:0008173">
    <property type="term" value="F:RNA methyltransferase activity"/>
    <property type="evidence" value="ECO:0007669"/>
    <property type="project" value="InterPro"/>
</dbReference>
<reference evidence="7" key="1">
    <citation type="submission" date="2021-01" db="EMBL/GenBank/DDBJ databases">
        <authorList>
            <person name="Corre E."/>
            <person name="Pelletier E."/>
            <person name="Niang G."/>
            <person name="Scheremetjew M."/>
            <person name="Finn R."/>
            <person name="Kale V."/>
            <person name="Holt S."/>
            <person name="Cochrane G."/>
            <person name="Meng A."/>
            <person name="Brown T."/>
            <person name="Cohen L."/>
        </authorList>
    </citation>
    <scope>NUCLEOTIDE SEQUENCE</scope>
    <source>
        <strain evidence="7">CCAC1681</strain>
    </source>
</reference>
<dbReference type="Gene3D" id="3.40.1280.10">
    <property type="match status" value="1"/>
</dbReference>
<keyword evidence="4" id="KW-0949">S-adenosyl-L-methionine</keyword>
<dbReference type="EMBL" id="HBEN01007850">
    <property type="protein sequence ID" value="CAD8440707.1"/>
    <property type="molecule type" value="Transcribed_RNA"/>
</dbReference>
<keyword evidence="2" id="KW-0489">Methyltransferase</keyword>
<feature type="domain" description="tRNA/rRNA methyltransferase SpoU type" evidence="6">
    <location>
        <begin position="128"/>
        <end position="259"/>
    </location>
</feature>
<evidence type="ECO:0000259" key="6">
    <source>
        <dbReference type="Pfam" id="PF00588"/>
    </source>
</evidence>
<evidence type="ECO:0000256" key="4">
    <source>
        <dbReference type="ARBA" id="ARBA00022691"/>
    </source>
</evidence>
<dbReference type="AlphaFoldDB" id="A0A7S0D464"/>
<gene>
    <name evidence="7" type="ORF">MSP1401_LOCUS6463</name>
</gene>
<dbReference type="InterPro" id="IPR004384">
    <property type="entry name" value="RNA_MeTrfase_TrmJ/LasT"/>
</dbReference>
<dbReference type="SUPFAM" id="SSF75217">
    <property type="entry name" value="alpha/beta knot"/>
    <property type="match status" value="1"/>
</dbReference>
<dbReference type="InterPro" id="IPR029028">
    <property type="entry name" value="Alpha/beta_knot_MTases"/>
</dbReference>
<organism evidence="7">
    <name type="scientific">Micromonas pusilla</name>
    <name type="common">Picoplanktonic green alga</name>
    <name type="synonym">Chromulina pusilla</name>
    <dbReference type="NCBI Taxonomy" id="38833"/>
    <lineage>
        <taxon>Eukaryota</taxon>
        <taxon>Viridiplantae</taxon>
        <taxon>Chlorophyta</taxon>
        <taxon>Mamiellophyceae</taxon>
        <taxon>Mamiellales</taxon>
        <taxon>Mamiellaceae</taxon>
        <taxon>Micromonas</taxon>
    </lineage>
</organism>
<dbReference type="GO" id="GO:0003723">
    <property type="term" value="F:RNA binding"/>
    <property type="evidence" value="ECO:0007669"/>
    <property type="project" value="InterPro"/>
</dbReference>
<evidence type="ECO:0000256" key="2">
    <source>
        <dbReference type="ARBA" id="ARBA00022603"/>
    </source>
</evidence>
<feature type="region of interest" description="Disordered" evidence="5">
    <location>
        <begin position="93"/>
        <end position="115"/>
    </location>
</feature>
<evidence type="ECO:0000256" key="3">
    <source>
        <dbReference type="ARBA" id="ARBA00022679"/>
    </source>
</evidence>